<dbReference type="STRING" id="1041930.Mtc_0499"/>
<dbReference type="RefSeq" id="WP_014405103.1">
    <property type="nucleotide sequence ID" value="NC_017034.1"/>
</dbReference>
<evidence type="ECO:0000313" key="1">
    <source>
        <dbReference type="EMBL" id="AFC99264.1"/>
    </source>
</evidence>
<name>H8I567_METCZ</name>
<evidence type="ECO:0000313" key="2">
    <source>
        <dbReference type="Proteomes" id="UP000005233"/>
    </source>
</evidence>
<keyword evidence="2" id="KW-1185">Reference proteome</keyword>
<sequence>MEDAGYSTMMDAILFLAMVSACALILSAATTEGRERHVADSSLRALASSSLASMETSRVDYFEYRVLGDRADEVAERCGIDPGSWLYSETTKAVLGRGNRHKPVMEIAAEASACQFTMRLGGGALRLNPLTGDYTGQAQATVDRFLRERLDGRYAYNFSMRWTPFAGVPFEGSLSCGDTPPPGAASASALVTMPYRASMTEESIEEAISPTLDEIERSTAGYMAGGSEAVFRERLRSSLGSCLENASRLMVDEALGNTLYQASGDTGNPLSLLASFSDDYVTVEPIRANDSLDVKEALRKMIALYSEEPLDGLVDEIARGVEDGTLTPAEERQMIVRWMCSRYSPSSARATLYVWVRADA</sequence>
<accession>H8I567</accession>
<dbReference type="Pfam" id="PF23955">
    <property type="entry name" value="DUF7284"/>
    <property type="match status" value="1"/>
</dbReference>
<dbReference type="InterPro" id="IPR055708">
    <property type="entry name" value="DUF7284"/>
</dbReference>
<protein>
    <submittedName>
        <fullName evidence="1">Uncharacterized protein</fullName>
    </submittedName>
</protein>
<dbReference type="Proteomes" id="UP000005233">
    <property type="component" value="Chromosome"/>
</dbReference>
<organism evidence="1 2">
    <name type="scientific">Methanocella conradii (strain DSM 24694 / JCM 17849 / CGMCC 1.5162 / HZ254)</name>
    <dbReference type="NCBI Taxonomy" id="1041930"/>
    <lineage>
        <taxon>Archaea</taxon>
        <taxon>Methanobacteriati</taxon>
        <taxon>Methanobacteriota</taxon>
        <taxon>Stenosarchaea group</taxon>
        <taxon>Methanomicrobia</taxon>
        <taxon>Methanocellales</taxon>
        <taxon>Methanocellaceae</taxon>
        <taxon>Methanocella</taxon>
    </lineage>
</organism>
<dbReference type="HOGENOM" id="CLU_629488_0_0_2"/>
<gene>
    <name evidence="1" type="ordered locus">Mtc_0499</name>
</gene>
<reference evidence="1 2" key="1">
    <citation type="journal article" date="2012" name="J. Bacteriol.">
        <title>Complete genome sequence of a thermophilic methanogen, Methanocella conradii HZ254, isolated from Chinese rice field soil.</title>
        <authorList>
            <person name="Lu Z."/>
            <person name="Lu Y."/>
        </authorList>
    </citation>
    <scope>NUCLEOTIDE SEQUENCE [LARGE SCALE GENOMIC DNA]</scope>
    <source>
        <strain evidence="2">DSM 24694 / JCM 17849 / CGMCC 1.5162 / HZ254</strain>
    </source>
</reference>
<dbReference type="EMBL" id="CP003243">
    <property type="protein sequence ID" value="AFC99264.1"/>
    <property type="molecule type" value="Genomic_DNA"/>
</dbReference>
<dbReference type="eggNOG" id="arCOG05167">
    <property type="taxonomic scope" value="Archaea"/>
</dbReference>
<dbReference type="GeneID" id="11970383"/>
<proteinExistence type="predicted"/>
<dbReference type="AlphaFoldDB" id="H8I567"/>
<dbReference type="OrthoDB" id="147867at2157"/>
<dbReference type="KEGG" id="mez:Mtc_0499"/>